<dbReference type="AlphaFoldDB" id="A0AAW2ZEN7"/>
<name>A0AAW2ZEN7_9EUKA</name>
<dbReference type="Proteomes" id="UP001431209">
    <property type="component" value="Unassembled WGS sequence"/>
</dbReference>
<evidence type="ECO:0000313" key="2">
    <source>
        <dbReference type="EMBL" id="KAL0487087.1"/>
    </source>
</evidence>
<organism evidence="2 3">
    <name type="scientific">Acrasis kona</name>
    <dbReference type="NCBI Taxonomy" id="1008807"/>
    <lineage>
        <taxon>Eukaryota</taxon>
        <taxon>Discoba</taxon>
        <taxon>Heterolobosea</taxon>
        <taxon>Tetramitia</taxon>
        <taxon>Eutetramitia</taxon>
        <taxon>Acrasidae</taxon>
        <taxon>Acrasis</taxon>
    </lineage>
</organism>
<reference evidence="2 3" key="1">
    <citation type="submission" date="2024-03" db="EMBL/GenBank/DDBJ databases">
        <title>The Acrasis kona genome and developmental transcriptomes reveal deep origins of eukaryotic multicellular pathways.</title>
        <authorList>
            <person name="Sheikh S."/>
            <person name="Fu C.-J."/>
            <person name="Brown M.W."/>
            <person name="Baldauf S.L."/>
        </authorList>
    </citation>
    <scope>NUCLEOTIDE SEQUENCE [LARGE SCALE GENOMIC DNA]</scope>
    <source>
        <strain evidence="2 3">ATCC MYA-3509</strain>
    </source>
</reference>
<feature type="compositionally biased region" description="Basic and acidic residues" evidence="1">
    <location>
        <begin position="10"/>
        <end position="28"/>
    </location>
</feature>
<gene>
    <name evidence="2" type="ORF">AKO1_000981</name>
</gene>
<evidence type="ECO:0000256" key="1">
    <source>
        <dbReference type="SAM" id="MobiDB-lite"/>
    </source>
</evidence>
<feature type="region of interest" description="Disordered" evidence="1">
    <location>
        <begin position="79"/>
        <end position="99"/>
    </location>
</feature>
<keyword evidence="3" id="KW-1185">Reference proteome</keyword>
<dbReference type="EMBL" id="JAOPGA020001301">
    <property type="protein sequence ID" value="KAL0487087.1"/>
    <property type="molecule type" value="Genomic_DNA"/>
</dbReference>
<evidence type="ECO:0000313" key="3">
    <source>
        <dbReference type="Proteomes" id="UP001431209"/>
    </source>
</evidence>
<accession>A0AAW2ZEN7</accession>
<comment type="caution">
    <text evidence="2">The sequence shown here is derived from an EMBL/GenBank/DDBJ whole genome shotgun (WGS) entry which is preliminary data.</text>
</comment>
<proteinExistence type="predicted"/>
<sequence>MSNFKVYKPFNKEEPREEPAPPKFLVDDKGHLINRNKDEGTHSFPQFESSGGAGFTFTPMSYVRHEVRPNVKVQGVRSELGNTNPTAHHYLPKSEEKNDHKISISVAGTTNERTLSSKPKLKEYYDEQEPDSQFTNGVGGLGTKTLTRLQHLNKKL</sequence>
<protein>
    <submittedName>
        <fullName evidence="2">MMP13</fullName>
    </submittedName>
</protein>
<feature type="region of interest" description="Disordered" evidence="1">
    <location>
        <begin position="1"/>
        <end position="28"/>
    </location>
</feature>